<dbReference type="Proteomes" id="UP000019112">
    <property type="component" value="Unassembled WGS sequence"/>
</dbReference>
<dbReference type="InterPro" id="IPR041614">
    <property type="entry name" value="DprA_WH"/>
</dbReference>
<dbReference type="InterPro" id="IPR057666">
    <property type="entry name" value="DrpA_SLOG"/>
</dbReference>
<dbReference type="AlphaFoldDB" id="W6TGI4"/>
<dbReference type="SUPFAM" id="SSF102405">
    <property type="entry name" value="MCP/YpsA-like"/>
    <property type="match status" value="1"/>
</dbReference>
<evidence type="ECO:0000313" key="4">
    <source>
        <dbReference type="EMBL" id="ETZ06985.1"/>
    </source>
</evidence>
<dbReference type="InterPro" id="IPR036388">
    <property type="entry name" value="WH-like_DNA-bd_sf"/>
</dbReference>
<dbReference type="OrthoDB" id="9785707at2"/>
<sequence length="416" mass="46730">MLCFIMGEIFFMYSFMVYESSKRFEFPVVLDAEKKLSYLRLARSENVGPIGFFHLMGRFKDPEHALSRLKDQPIYKGRLCSMDEAKKEMDLHYSKGYHLVSYFESEYPEYLRQLKDPPIFLSVCGNLELLKSSCFAVVGARNASQSACSWIKQNIPFLKSANQTITSGLARGVDTWAHESALESGMPTIAVIAGGLGHIYPSENKELYHRISEQGVIVSEDPLHLPPQAQLFPKRNRIISGLSWGVLIIEASFKSGALLSAKYALDQNRCVFVLPGHPLDSRSHGGNKLIKEGAYLVENASDIKRELPKIISTHSPFFAKEDEEEEYCSSFNGSSLLFNKENDQESSENVSKLLLERISMVPTCVETLRKDLEISSIALQTMLVQLELQGFIERYPGNAVIAVPQEVGKYVEIDCG</sequence>
<dbReference type="GO" id="GO:0009294">
    <property type="term" value="P:DNA-mediated transformation"/>
    <property type="evidence" value="ECO:0007669"/>
    <property type="project" value="InterPro"/>
</dbReference>
<organism evidence="4 5">
    <name type="scientific">Holospora obtusa F1</name>
    <dbReference type="NCBI Taxonomy" id="1399147"/>
    <lineage>
        <taxon>Bacteria</taxon>
        <taxon>Pseudomonadati</taxon>
        <taxon>Pseudomonadota</taxon>
        <taxon>Alphaproteobacteria</taxon>
        <taxon>Holosporales</taxon>
        <taxon>Holosporaceae</taxon>
        <taxon>Holospora</taxon>
    </lineage>
</organism>
<dbReference type="Gene3D" id="3.40.50.450">
    <property type="match status" value="1"/>
</dbReference>
<evidence type="ECO:0000259" key="2">
    <source>
        <dbReference type="Pfam" id="PF02481"/>
    </source>
</evidence>
<dbReference type="Pfam" id="PF17782">
    <property type="entry name" value="WHD_DprA"/>
    <property type="match status" value="1"/>
</dbReference>
<evidence type="ECO:0000256" key="1">
    <source>
        <dbReference type="ARBA" id="ARBA00006525"/>
    </source>
</evidence>
<dbReference type="PANTHER" id="PTHR43022">
    <property type="entry name" value="PROTEIN SMF"/>
    <property type="match status" value="1"/>
</dbReference>
<name>W6TGI4_HOLOB</name>
<dbReference type="Pfam" id="PF02481">
    <property type="entry name" value="DNA_processg_A"/>
    <property type="match status" value="1"/>
</dbReference>
<reference evidence="4 5" key="1">
    <citation type="journal article" date="2014" name="FEMS Microbiol. Lett.">
        <title>Draft genome sequences of three Holospora species (Holospora obtusa, Holospora undulata, and Holospora elegans), endonuclear symbiotic bacteria of the ciliate Paramecium caudatum.</title>
        <authorList>
            <person name="Dohra H."/>
            <person name="Tanaka K."/>
            <person name="Suzuki T."/>
            <person name="Fujishima M."/>
            <person name="Suzuki H."/>
        </authorList>
    </citation>
    <scope>NUCLEOTIDE SEQUENCE [LARGE SCALE GENOMIC DNA]</scope>
    <source>
        <strain evidence="4 5">F1</strain>
    </source>
</reference>
<dbReference type="Gene3D" id="1.10.10.10">
    <property type="entry name" value="Winged helix-like DNA-binding domain superfamily/Winged helix DNA-binding domain"/>
    <property type="match status" value="1"/>
</dbReference>
<comment type="caution">
    <text evidence="4">The sequence shown here is derived from an EMBL/GenBank/DDBJ whole genome shotgun (WGS) entry which is preliminary data.</text>
</comment>
<evidence type="ECO:0000259" key="3">
    <source>
        <dbReference type="Pfam" id="PF17782"/>
    </source>
</evidence>
<dbReference type="Pfam" id="PF21102">
    <property type="entry name" value="DprA_N"/>
    <property type="match status" value="1"/>
</dbReference>
<comment type="similarity">
    <text evidence="1">Belongs to the DprA/Smf family.</text>
</comment>
<accession>W6TGI4</accession>
<gene>
    <name evidence="4" type="ORF">P618_200883</name>
</gene>
<evidence type="ECO:0000313" key="5">
    <source>
        <dbReference type="Proteomes" id="UP000019112"/>
    </source>
</evidence>
<dbReference type="NCBIfam" id="TIGR00732">
    <property type="entry name" value="dprA"/>
    <property type="match status" value="1"/>
</dbReference>
<proteinExistence type="inferred from homology"/>
<dbReference type="EMBL" id="AWTR02000074">
    <property type="protein sequence ID" value="ETZ06985.1"/>
    <property type="molecule type" value="Genomic_DNA"/>
</dbReference>
<protein>
    <submittedName>
        <fullName evidence="4">Protein smf</fullName>
    </submittedName>
</protein>
<dbReference type="eggNOG" id="COG0758">
    <property type="taxonomic scope" value="Bacteria"/>
</dbReference>
<dbReference type="PANTHER" id="PTHR43022:SF1">
    <property type="entry name" value="PROTEIN SMF"/>
    <property type="match status" value="1"/>
</dbReference>
<feature type="domain" description="Smf/DprA SLOG" evidence="2">
    <location>
        <begin position="99"/>
        <end position="307"/>
    </location>
</feature>
<keyword evidence="5" id="KW-1185">Reference proteome</keyword>
<feature type="domain" description="DprA winged helix" evidence="3">
    <location>
        <begin position="343"/>
        <end position="398"/>
    </location>
</feature>
<dbReference type="InterPro" id="IPR003488">
    <property type="entry name" value="DprA"/>
</dbReference>
<dbReference type="STRING" id="1399147.P618_200883"/>